<evidence type="ECO:0000313" key="2">
    <source>
        <dbReference type="Proteomes" id="UP001498771"/>
    </source>
</evidence>
<dbReference type="GeneID" id="90039152"/>
<evidence type="ECO:0000313" key="1">
    <source>
        <dbReference type="EMBL" id="KAK7202734.1"/>
    </source>
</evidence>
<gene>
    <name evidence="1" type="ORF">BZA70DRAFT_284829</name>
</gene>
<dbReference type="Proteomes" id="UP001498771">
    <property type="component" value="Unassembled WGS sequence"/>
</dbReference>
<accession>A0ABR1EYQ3</accession>
<reference evidence="1 2" key="1">
    <citation type="submission" date="2024-03" db="EMBL/GenBank/DDBJ databases">
        <title>Genome-scale model development and genomic sequencing of the oleaginous clade Lipomyces.</title>
        <authorList>
            <consortium name="Lawrence Berkeley National Laboratory"/>
            <person name="Czajka J.J."/>
            <person name="Han Y."/>
            <person name="Kim J."/>
            <person name="Mondo S.J."/>
            <person name="Hofstad B.A."/>
            <person name="Robles A."/>
            <person name="Haridas S."/>
            <person name="Riley R."/>
            <person name="LaButti K."/>
            <person name="Pangilinan J."/>
            <person name="Andreopoulos W."/>
            <person name="Lipzen A."/>
            <person name="Yan J."/>
            <person name="Wang M."/>
            <person name="Ng V."/>
            <person name="Grigoriev I.V."/>
            <person name="Spatafora J.W."/>
            <person name="Magnuson J.K."/>
            <person name="Baker S.E."/>
            <person name="Pomraning K.R."/>
        </authorList>
    </citation>
    <scope>NUCLEOTIDE SEQUENCE [LARGE SCALE GENOMIC DNA]</scope>
    <source>
        <strain evidence="1 2">Phaff 52-87</strain>
    </source>
</reference>
<protein>
    <recommendedName>
        <fullName evidence="3">Secreted protein</fullName>
    </recommendedName>
</protein>
<name>A0ABR1EYQ3_9ASCO</name>
<organism evidence="1 2">
    <name type="scientific">Myxozyma melibiosi</name>
    <dbReference type="NCBI Taxonomy" id="54550"/>
    <lineage>
        <taxon>Eukaryota</taxon>
        <taxon>Fungi</taxon>
        <taxon>Dikarya</taxon>
        <taxon>Ascomycota</taxon>
        <taxon>Saccharomycotina</taxon>
        <taxon>Lipomycetes</taxon>
        <taxon>Lipomycetales</taxon>
        <taxon>Lipomycetaceae</taxon>
        <taxon>Myxozyma</taxon>
    </lineage>
</organism>
<dbReference type="RefSeq" id="XP_064765767.1">
    <property type="nucleotide sequence ID" value="XM_064913640.1"/>
</dbReference>
<evidence type="ECO:0008006" key="3">
    <source>
        <dbReference type="Google" id="ProtNLM"/>
    </source>
</evidence>
<proteinExistence type="predicted"/>
<comment type="caution">
    <text evidence="1">The sequence shown here is derived from an EMBL/GenBank/DDBJ whole genome shotgun (WGS) entry which is preliminary data.</text>
</comment>
<dbReference type="EMBL" id="JBBJBU010000015">
    <property type="protein sequence ID" value="KAK7202734.1"/>
    <property type="molecule type" value="Genomic_DNA"/>
</dbReference>
<keyword evidence="2" id="KW-1185">Reference proteome</keyword>
<sequence length="79" mass="9028">MPVVCCLVILLSLRYQNILFLIISLSILNHPMCNYSNHLHLLSELSYDLHPPLPTPQCPPYYNSCCSSPIVSCFIFILF</sequence>